<dbReference type="RefSeq" id="WP_229433534.1">
    <property type="nucleotide sequence ID" value="NZ_JAJHPV010000020.1"/>
</dbReference>
<evidence type="ECO:0000313" key="6">
    <source>
        <dbReference type="Proteomes" id="UP001198701"/>
    </source>
</evidence>
<proteinExistence type="predicted"/>
<gene>
    <name evidence="5" type="ORF">LMJ30_16635</name>
</gene>
<evidence type="ECO:0000256" key="1">
    <source>
        <dbReference type="ARBA" id="ARBA00005187"/>
    </source>
</evidence>
<accession>A0ABS8IVC0</accession>
<evidence type="ECO:0000256" key="2">
    <source>
        <dbReference type="ARBA" id="ARBA00012737"/>
    </source>
</evidence>
<dbReference type="InterPro" id="IPR029055">
    <property type="entry name" value="Ntn_hydrolases_N"/>
</dbReference>
<dbReference type="Gene3D" id="3.40.50.620">
    <property type="entry name" value="HUPs"/>
    <property type="match status" value="1"/>
</dbReference>
<reference evidence="5 6" key="1">
    <citation type="submission" date="2021-11" db="EMBL/GenBank/DDBJ databases">
        <authorList>
            <person name="Huq M.A."/>
        </authorList>
    </citation>
    <scope>NUCLEOTIDE SEQUENCE [LARGE SCALE GENOMIC DNA]</scope>
    <source>
        <strain evidence="5 6">MAHUQ-52</strain>
    </source>
</reference>
<dbReference type="InterPro" id="IPR014729">
    <property type="entry name" value="Rossmann-like_a/b/a_fold"/>
</dbReference>
<evidence type="ECO:0000256" key="3">
    <source>
        <dbReference type="ARBA" id="ARBA00048741"/>
    </source>
</evidence>
<dbReference type="Gene3D" id="3.60.20.10">
    <property type="entry name" value="Glutamine Phosphoribosylpyrophosphate, subunit 1, domain 1"/>
    <property type="match status" value="1"/>
</dbReference>
<comment type="caution">
    <text evidence="5">The sequence shown here is derived from an EMBL/GenBank/DDBJ whole genome shotgun (WGS) entry which is preliminary data.</text>
</comment>
<dbReference type="InterPro" id="IPR001962">
    <property type="entry name" value="Asn_synthase"/>
</dbReference>
<evidence type="ECO:0000259" key="4">
    <source>
        <dbReference type="Pfam" id="PF00733"/>
    </source>
</evidence>
<comment type="catalytic activity">
    <reaction evidence="3">
        <text>L-aspartate + L-glutamine + ATP + H2O = L-asparagine + L-glutamate + AMP + diphosphate + H(+)</text>
        <dbReference type="Rhea" id="RHEA:12228"/>
        <dbReference type="ChEBI" id="CHEBI:15377"/>
        <dbReference type="ChEBI" id="CHEBI:15378"/>
        <dbReference type="ChEBI" id="CHEBI:29985"/>
        <dbReference type="ChEBI" id="CHEBI:29991"/>
        <dbReference type="ChEBI" id="CHEBI:30616"/>
        <dbReference type="ChEBI" id="CHEBI:33019"/>
        <dbReference type="ChEBI" id="CHEBI:58048"/>
        <dbReference type="ChEBI" id="CHEBI:58359"/>
        <dbReference type="ChEBI" id="CHEBI:456215"/>
        <dbReference type="EC" id="6.3.5.4"/>
    </reaction>
</comment>
<keyword evidence="6" id="KW-1185">Reference proteome</keyword>
<dbReference type="SUPFAM" id="SSF56235">
    <property type="entry name" value="N-terminal nucleophile aminohydrolases (Ntn hydrolases)"/>
    <property type="match status" value="1"/>
</dbReference>
<dbReference type="PANTHER" id="PTHR43284:SF1">
    <property type="entry name" value="ASPARAGINE SYNTHETASE"/>
    <property type="match status" value="1"/>
</dbReference>
<dbReference type="Pfam" id="PF00733">
    <property type="entry name" value="Asn_synthase"/>
    <property type="match status" value="1"/>
</dbReference>
<dbReference type="SUPFAM" id="SSF52402">
    <property type="entry name" value="Adenine nucleotide alpha hydrolases-like"/>
    <property type="match status" value="1"/>
</dbReference>
<organism evidence="5 6">
    <name type="scientific">Massilia agrisoli</name>
    <dbReference type="NCBI Taxonomy" id="2892444"/>
    <lineage>
        <taxon>Bacteria</taxon>
        <taxon>Pseudomonadati</taxon>
        <taxon>Pseudomonadota</taxon>
        <taxon>Betaproteobacteria</taxon>
        <taxon>Burkholderiales</taxon>
        <taxon>Oxalobacteraceae</taxon>
        <taxon>Telluria group</taxon>
        <taxon>Massilia</taxon>
    </lineage>
</organism>
<dbReference type="EMBL" id="JAJHPV010000020">
    <property type="protein sequence ID" value="MCC6072564.1"/>
    <property type="molecule type" value="Genomic_DNA"/>
</dbReference>
<sequence>MDSISGITFKGLKEVVLVRGHDAFAYCPTDDPDVACYLAGTYAQPIPPPAVNTSNVSDLFGQFVVLRHNLRTRTLTILNDRFGLYPLYIAREDTRLYLGFEFHHIANQLNGKPASNYEALSDFLAFNVPYDRRTPLSAVEALGGGVELTIDLDTLSLQTRKTWHPATLLANADLHFDQVKDALVDLYLEGVELAVGSTPVRITLSGGADSRCLLAASLHLGKETTAYSTGIAGSRALSYASDMAARCGVPHVVRPLDNSFVDQLPALMLQCSKATQGMSLSSEVEALWLRQKLEPGGILLHGAFGELYKIGQMHQYPFDAATASKKGEALTDQLWQRFGKTYQLRKSGFNETYQSRIGDFARQHLSDKVKQYARGLDTAGVLQMFYIDEFIGKVVKSSGQMWRQSTPIAFPFAYPPLIDLILRVRPQQKTTNRFVAHLLARTNSQLGRYPDSNTGVRIGASRLRRQLTHAYDYATALVRPHYRCFDHQNFSTWLASIAGGPESMFHEFNEATGALDLPQVGRLIQRCRAGDDAAARTLFFLWRWSLAKIVLSTITGPSTSTTPTAPQHLPA</sequence>
<dbReference type="EC" id="6.3.5.4" evidence="2"/>
<dbReference type="Proteomes" id="UP001198701">
    <property type="component" value="Unassembled WGS sequence"/>
</dbReference>
<feature type="domain" description="Asparagine synthetase" evidence="4">
    <location>
        <begin position="195"/>
        <end position="433"/>
    </location>
</feature>
<name>A0ABS8IVC0_9BURK</name>
<dbReference type="PANTHER" id="PTHR43284">
    <property type="entry name" value="ASPARAGINE SYNTHETASE (GLUTAMINE-HYDROLYZING)"/>
    <property type="match status" value="1"/>
</dbReference>
<comment type="pathway">
    <text evidence="1">Amino-acid biosynthesis; L-asparagine biosynthesis; L-asparagine from L-aspartate (L-Gln route): step 1/1.</text>
</comment>
<protein>
    <recommendedName>
        <fullName evidence="2">asparagine synthase (glutamine-hydrolyzing)</fullName>
        <ecNumber evidence="2">6.3.5.4</ecNumber>
    </recommendedName>
</protein>
<dbReference type="InterPro" id="IPR051786">
    <property type="entry name" value="ASN_synthetase/amidase"/>
</dbReference>
<evidence type="ECO:0000313" key="5">
    <source>
        <dbReference type="EMBL" id="MCC6072564.1"/>
    </source>
</evidence>